<dbReference type="InterPro" id="IPR045940">
    <property type="entry name" value="DUF6360"/>
</dbReference>
<dbReference type="Pfam" id="PF19887">
    <property type="entry name" value="DUF6360"/>
    <property type="match status" value="1"/>
</dbReference>
<organism evidence="1 2">
    <name type="scientific">Halobacterium jilantaiense</name>
    <dbReference type="NCBI Taxonomy" id="355548"/>
    <lineage>
        <taxon>Archaea</taxon>
        <taxon>Methanobacteriati</taxon>
        <taxon>Methanobacteriota</taxon>
        <taxon>Stenosarchaea group</taxon>
        <taxon>Halobacteria</taxon>
        <taxon>Halobacteriales</taxon>
        <taxon>Halobacteriaceae</taxon>
        <taxon>Halobacterium</taxon>
    </lineage>
</organism>
<dbReference type="AlphaFoldDB" id="A0A1I0PIH9"/>
<sequence length="88" mass="9397">MVDRVLGVNAYTTFTLLDGELEGHGWRTDAPAVLNVATGGDDEVVLELELDNTATDDVSPHADRLALSPGEARELAAELESYAGRVED</sequence>
<reference evidence="1 2" key="1">
    <citation type="submission" date="2016-10" db="EMBL/GenBank/DDBJ databases">
        <authorList>
            <person name="de Groot N.N."/>
        </authorList>
    </citation>
    <scope>NUCLEOTIDE SEQUENCE [LARGE SCALE GENOMIC DNA]</scope>
    <source>
        <strain evidence="1 2">CGMCC 1.5337</strain>
    </source>
</reference>
<dbReference type="STRING" id="355548.SAMN04487945_1705"/>
<protein>
    <submittedName>
        <fullName evidence="1">Uncharacterized protein</fullName>
    </submittedName>
</protein>
<dbReference type="OrthoDB" id="156156at2157"/>
<evidence type="ECO:0000313" key="1">
    <source>
        <dbReference type="EMBL" id="SEW14014.1"/>
    </source>
</evidence>
<evidence type="ECO:0000313" key="2">
    <source>
        <dbReference type="Proteomes" id="UP000198518"/>
    </source>
</evidence>
<accession>A0A1I0PIH9</accession>
<proteinExistence type="predicted"/>
<keyword evidence="2" id="KW-1185">Reference proteome</keyword>
<name>A0A1I0PIH9_9EURY</name>
<dbReference type="RefSeq" id="WP_089668894.1">
    <property type="nucleotide sequence ID" value="NZ_FOJA01000001.1"/>
</dbReference>
<dbReference type="Proteomes" id="UP000198518">
    <property type="component" value="Unassembled WGS sequence"/>
</dbReference>
<dbReference type="EMBL" id="FOJA01000001">
    <property type="protein sequence ID" value="SEW14014.1"/>
    <property type="molecule type" value="Genomic_DNA"/>
</dbReference>
<gene>
    <name evidence="1" type="ORF">SAMN04487945_1705</name>
</gene>